<reference evidence="2 5" key="2">
    <citation type="submission" date="2018-07" db="EMBL/GenBank/DDBJ databases">
        <title>The molecular basis for the intramolecular migration of carboxyl group in the catabolism of para-hydroxybenzoate via gentisate.</title>
        <authorList>
            <person name="Zhao H."/>
            <person name="Xu Y."/>
            <person name="Lin S."/>
            <person name="Spain J.C."/>
            <person name="Zhou N.-Y."/>
        </authorList>
    </citation>
    <scope>NUCLEOTIDE SEQUENCE [LARGE SCALE GENOMIC DNA]</scope>
    <source>
        <strain evidence="2 5">PHB-7a</strain>
    </source>
</reference>
<dbReference type="RefSeq" id="WP_098177012.1">
    <property type="nucleotide sequence ID" value="NZ_CP030926.1"/>
</dbReference>
<gene>
    <name evidence="3" type="ORF">CN689_19220</name>
    <name evidence="2" type="ORF">DTO10_13945</name>
</gene>
<keyword evidence="1" id="KW-0732">Signal</keyword>
<dbReference type="Proteomes" id="UP000220106">
    <property type="component" value="Unassembled WGS sequence"/>
</dbReference>
<proteinExistence type="predicted"/>
<evidence type="ECO:0000313" key="5">
    <source>
        <dbReference type="Proteomes" id="UP000260457"/>
    </source>
</evidence>
<sequence>MKYKMKTLKTILFLITVIGFVSGCSGNSNQIDNNKNLNISKVHTSSPIKQSVANQAKDRLLAEEEVSDVKAVNSDKELLVAVKVDNFDRFRLKSVKKQAQSHLENMFPDYKILISTDQKMFLELDQLEQKLEKDKTKMDSLKKDFKEIKSLMKEQT</sequence>
<evidence type="ECO:0000256" key="1">
    <source>
        <dbReference type="SAM" id="SignalP"/>
    </source>
</evidence>
<evidence type="ECO:0000313" key="2">
    <source>
        <dbReference type="EMBL" id="AXN39368.1"/>
    </source>
</evidence>
<accession>A0AAX0S1H8</accession>
<dbReference type="AlphaFoldDB" id="A0AAX0S1H8"/>
<name>A0AAX0S1H8_9BACI</name>
<reference evidence="3 4" key="1">
    <citation type="submission" date="2017-09" db="EMBL/GenBank/DDBJ databases">
        <title>Large-scale bioinformatics analysis of Bacillus genomes uncovers conserved roles of natural products in bacterial physiology.</title>
        <authorList>
            <consortium name="Agbiome Team Llc"/>
            <person name="Bleich R.M."/>
            <person name="Kirk G.J."/>
            <person name="Santa Maria K.C."/>
            <person name="Allen S.E."/>
            <person name="Farag S."/>
            <person name="Shank E.A."/>
            <person name="Bowers A."/>
        </authorList>
    </citation>
    <scope>NUCLEOTIDE SEQUENCE [LARGE SCALE GENOMIC DNA]</scope>
    <source>
        <strain evidence="3 4">AFS003229</strain>
    </source>
</reference>
<feature type="chain" id="PRO_5043847151" description="Sporulation protein" evidence="1">
    <location>
        <begin position="24"/>
        <end position="156"/>
    </location>
</feature>
<evidence type="ECO:0000313" key="4">
    <source>
        <dbReference type="Proteomes" id="UP000220106"/>
    </source>
</evidence>
<evidence type="ECO:0000313" key="3">
    <source>
        <dbReference type="EMBL" id="PEJ30845.1"/>
    </source>
</evidence>
<dbReference type="EMBL" id="NUEQ01000033">
    <property type="protein sequence ID" value="PEJ30845.1"/>
    <property type="molecule type" value="Genomic_DNA"/>
</dbReference>
<dbReference type="KEGG" id="pbut:DTO10_13945"/>
<dbReference type="InterPro" id="IPR019076">
    <property type="entry name" value="Spore_lipoprot_YhcN/YlaJ-like"/>
</dbReference>
<protein>
    <recommendedName>
        <fullName evidence="6">Sporulation protein</fullName>
    </recommendedName>
</protein>
<evidence type="ECO:0008006" key="6">
    <source>
        <dbReference type="Google" id="ProtNLM"/>
    </source>
</evidence>
<dbReference type="Pfam" id="PF09580">
    <property type="entry name" value="Spore_YhcN_YlaJ"/>
    <property type="match status" value="1"/>
</dbReference>
<organism evidence="3 4">
    <name type="scientific">Peribacillus butanolivorans</name>
    <dbReference type="NCBI Taxonomy" id="421767"/>
    <lineage>
        <taxon>Bacteria</taxon>
        <taxon>Bacillati</taxon>
        <taxon>Bacillota</taxon>
        <taxon>Bacilli</taxon>
        <taxon>Bacillales</taxon>
        <taxon>Bacillaceae</taxon>
        <taxon>Peribacillus</taxon>
    </lineage>
</organism>
<dbReference type="Proteomes" id="UP000260457">
    <property type="component" value="Chromosome"/>
</dbReference>
<dbReference type="EMBL" id="CP030926">
    <property type="protein sequence ID" value="AXN39368.1"/>
    <property type="molecule type" value="Genomic_DNA"/>
</dbReference>
<feature type="signal peptide" evidence="1">
    <location>
        <begin position="1"/>
        <end position="23"/>
    </location>
</feature>
<dbReference type="PROSITE" id="PS51257">
    <property type="entry name" value="PROKAR_LIPOPROTEIN"/>
    <property type="match status" value="1"/>
</dbReference>
<keyword evidence="5" id="KW-1185">Reference proteome</keyword>